<dbReference type="AlphaFoldDB" id="A0AB72Z911"/>
<evidence type="ECO:0000313" key="7">
    <source>
        <dbReference type="EMBL" id="EHN61409.1"/>
    </source>
</evidence>
<dbReference type="InterPro" id="IPR011766">
    <property type="entry name" value="TPP_enzyme_TPP-bd"/>
</dbReference>
<reference evidence="7 8" key="1">
    <citation type="submission" date="2011-08" db="EMBL/GenBank/DDBJ databases">
        <authorList>
            <person name="Weinstock G."/>
            <person name="Sodergren E."/>
            <person name="Clifton S."/>
            <person name="Fulton L."/>
            <person name="Fulton B."/>
            <person name="Courtney L."/>
            <person name="Fronick C."/>
            <person name="Harrison M."/>
            <person name="Strong C."/>
            <person name="Farmer C."/>
            <person name="Delahaunty K."/>
            <person name="Markovic C."/>
            <person name="Hall O."/>
            <person name="Minx P."/>
            <person name="Tomlinson C."/>
            <person name="Mitreva M."/>
            <person name="Hou S."/>
            <person name="Chen J."/>
            <person name="Wollam A."/>
            <person name="Pepin K.H."/>
            <person name="Johnson M."/>
            <person name="Bhonagiri V."/>
            <person name="Zhang X."/>
            <person name="Suruliraj S."/>
            <person name="Warren W."/>
            <person name="Chinwalla A."/>
            <person name="Mardis E.R."/>
            <person name="Wilson R.K."/>
        </authorList>
    </citation>
    <scope>NUCLEOTIDE SEQUENCE [LARGE SCALE GENOMIC DNA]</scope>
    <source>
        <strain evidence="7 8">ATCC 33091</strain>
    </source>
</reference>
<gene>
    <name evidence="7" type="ORF">HMPREF0557_01417</name>
</gene>
<evidence type="ECO:0000259" key="5">
    <source>
        <dbReference type="Pfam" id="PF02775"/>
    </source>
</evidence>
<keyword evidence="8" id="KW-1185">Reference proteome</keyword>
<comment type="caution">
    <text evidence="7">The sequence shown here is derived from an EMBL/GenBank/DDBJ whole genome shotgun (WGS) entry which is preliminary data.</text>
</comment>
<keyword evidence="2 3" id="KW-0786">Thiamine pyrophosphate</keyword>
<dbReference type="SUPFAM" id="SSF52518">
    <property type="entry name" value="Thiamin diphosphate-binding fold (THDP-binding)"/>
    <property type="match status" value="2"/>
</dbReference>
<feature type="domain" description="Thiamine pyrophosphate enzyme TPP-binding" evidence="5">
    <location>
        <begin position="387"/>
        <end position="533"/>
    </location>
</feature>
<dbReference type="InterPro" id="IPR047211">
    <property type="entry name" value="POXB-like"/>
</dbReference>
<dbReference type="GO" id="GO:0003824">
    <property type="term" value="F:catalytic activity"/>
    <property type="evidence" value="ECO:0007669"/>
    <property type="project" value="InterPro"/>
</dbReference>
<dbReference type="PROSITE" id="PS00187">
    <property type="entry name" value="TPP_ENZYMES"/>
    <property type="match status" value="1"/>
</dbReference>
<proteinExistence type="inferred from homology"/>
<dbReference type="Pfam" id="PF02776">
    <property type="entry name" value="TPP_enzyme_N"/>
    <property type="match status" value="1"/>
</dbReference>
<dbReference type="GO" id="GO:0030976">
    <property type="term" value="F:thiamine pyrophosphate binding"/>
    <property type="evidence" value="ECO:0007669"/>
    <property type="project" value="InterPro"/>
</dbReference>
<dbReference type="InterPro" id="IPR029061">
    <property type="entry name" value="THDP-binding"/>
</dbReference>
<dbReference type="InterPro" id="IPR012000">
    <property type="entry name" value="Thiamin_PyroP_enz_cen_dom"/>
</dbReference>
<protein>
    <submittedName>
        <fullName evidence="7">Pyruvate oxidase</fullName>
    </submittedName>
</protein>
<dbReference type="InterPro" id="IPR000399">
    <property type="entry name" value="TPP-bd_CS"/>
</dbReference>
<dbReference type="InterPro" id="IPR012001">
    <property type="entry name" value="Thiamin_PyroP_enz_TPP-bd_dom"/>
</dbReference>
<dbReference type="PANTHER" id="PTHR42981">
    <property type="entry name" value="PYRUVATE DEHYDROGENASE [UBIQUINONE]"/>
    <property type="match status" value="1"/>
</dbReference>
<accession>A0AB72Z911</accession>
<keyword evidence="7" id="KW-0670">Pyruvate</keyword>
<dbReference type="Pfam" id="PF00205">
    <property type="entry name" value="TPP_enzyme_M"/>
    <property type="match status" value="1"/>
</dbReference>
<dbReference type="SUPFAM" id="SSF52467">
    <property type="entry name" value="DHS-like NAD/FAD-binding domain"/>
    <property type="match status" value="1"/>
</dbReference>
<dbReference type="Proteomes" id="UP000003597">
    <property type="component" value="Unassembled WGS sequence"/>
</dbReference>
<organism evidence="7 8">
    <name type="scientific">Listeria innocua ATCC 33091</name>
    <dbReference type="NCBI Taxonomy" id="1002366"/>
    <lineage>
        <taxon>Bacteria</taxon>
        <taxon>Bacillati</taxon>
        <taxon>Bacillota</taxon>
        <taxon>Bacilli</taxon>
        <taxon>Bacillales</taxon>
        <taxon>Listeriaceae</taxon>
        <taxon>Listeria</taxon>
    </lineage>
</organism>
<dbReference type="PANTHER" id="PTHR42981:SF2">
    <property type="entry name" value="PYRUVATE DEHYDROGENASE [UBIQUINONE]"/>
    <property type="match status" value="1"/>
</dbReference>
<dbReference type="Gene3D" id="3.40.50.970">
    <property type="match status" value="2"/>
</dbReference>
<dbReference type="Pfam" id="PF02775">
    <property type="entry name" value="TPP_enzyme_C"/>
    <property type="match status" value="1"/>
</dbReference>
<dbReference type="InterPro" id="IPR047212">
    <property type="entry name" value="TPP_POXB-like"/>
</dbReference>
<evidence type="ECO:0000256" key="1">
    <source>
        <dbReference type="ARBA" id="ARBA00007812"/>
    </source>
</evidence>
<dbReference type="NCBIfam" id="NF006377">
    <property type="entry name" value="PRK08611.1"/>
    <property type="match status" value="1"/>
</dbReference>
<dbReference type="Gene3D" id="3.40.50.1220">
    <property type="entry name" value="TPP-binding domain"/>
    <property type="match status" value="1"/>
</dbReference>
<evidence type="ECO:0000259" key="6">
    <source>
        <dbReference type="Pfam" id="PF02776"/>
    </source>
</evidence>
<dbReference type="CDD" id="cd07039">
    <property type="entry name" value="TPP_PYR_POX"/>
    <property type="match status" value="1"/>
</dbReference>
<evidence type="ECO:0000259" key="4">
    <source>
        <dbReference type="Pfam" id="PF00205"/>
    </source>
</evidence>
<sequence>MGGESIMKKVKASETLVQTLKNWDIDHVYGLPGDSIDTVVDALRKEQEAIEFIHVRHEEVASLAAAAYTKLTGKIGVALSIGGPGAIHLLNGMYDAKMDHVPMLVLAGQVTTDVLNTGFFQEVNLPAIFEDVAVYNKQIDNAETLADVVDEAIRTAYQEKGVAVLTIPNDIPSQEIKASLKAKPVKFEQEIPKLDEKAIQEAVTLIDKAEKPVILAGLGTKHAGPELIAFAEKAKIPIIHSLPAKTIVPDDHPNALGNLGKIGTKPAYEAMQETDLLLMFGNDYPYSDYLPKKAECIQIDINPAKISKRYQATVGLVGDAAEIISNLTTKIAPVEERKFLQACQENMQEWWKWLEEDISQTTDPIAPEVVMANIQKIADKDAIFSIDVGTATVWSTRYLHLTPENDFIVSAWLGTMGCGLPGAIAAKKAYPDRQAIAIVGDGGFSMVMQDFVTAVGLDMPMIVVVLNNQQLSFIKYEQQSAGELNYAIDLPDINYAKFAESCGGIGFRVEKMADLEAAFENAKLATKPVIIDVSVDSAAAPLPGKIVMDEALGYTKFEIQSVLEDHRFAKMPPLKTILRRFL</sequence>
<dbReference type="CDD" id="cd02014">
    <property type="entry name" value="TPP_POX"/>
    <property type="match status" value="1"/>
</dbReference>
<dbReference type="InterPro" id="IPR029035">
    <property type="entry name" value="DHS-like_NAD/FAD-binding_dom"/>
</dbReference>
<evidence type="ECO:0000256" key="2">
    <source>
        <dbReference type="ARBA" id="ARBA00023052"/>
    </source>
</evidence>
<dbReference type="InterPro" id="IPR047210">
    <property type="entry name" value="TPP_PYR_POXB-like"/>
</dbReference>
<feature type="domain" description="Thiamine pyrophosphate enzyme central" evidence="4">
    <location>
        <begin position="199"/>
        <end position="327"/>
    </location>
</feature>
<dbReference type="EMBL" id="AGCN01000031">
    <property type="protein sequence ID" value="EHN61409.1"/>
    <property type="molecule type" value="Genomic_DNA"/>
</dbReference>
<feature type="domain" description="Thiamine pyrophosphate enzyme N-terminal TPP-binding" evidence="6">
    <location>
        <begin position="11"/>
        <end position="124"/>
    </location>
</feature>
<evidence type="ECO:0000256" key="3">
    <source>
        <dbReference type="RuleBase" id="RU362132"/>
    </source>
</evidence>
<comment type="similarity">
    <text evidence="1 3">Belongs to the TPP enzyme family.</text>
</comment>
<dbReference type="GO" id="GO:0000287">
    <property type="term" value="F:magnesium ion binding"/>
    <property type="evidence" value="ECO:0007669"/>
    <property type="project" value="InterPro"/>
</dbReference>
<name>A0AB72Z911_LISIO</name>
<evidence type="ECO:0000313" key="8">
    <source>
        <dbReference type="Proteomes" id="UP000003597"/>
    </source>
</evidence>